<keyword evidence="6" id="KW-1185">Reference proteome</keyword>
<evidence type="ECO:0000256" key="1">
    <source>
        <dbReference type="ARBA" id="ARBA00008418"/>
    </source>
</evidence>
<dbReference type="CDD" id="cd11291">
    <property type="entry name" value="gelsolin_S6_like"/>
    <property type="match status" value="1"/>
</dbReference>
<accession>A0A8R1UD94</accession>
<dbReference type="FunFam" id="3.40.20.10:FF:000005">
    <property type="entry name" value="Gelsolin"/>
    <property type="match status" value="1"/>
</dbReference>
<sequence>MAPFIADLQLRDVGKKEGLDVWRINKNTLEPVPANQQGTFFDGDAYVVLNTKKGADAWDVHFWIGKNASPLCGPFADHCEASVGDIWPSHGRLSHRVGHAAVFSSFPSGSTKLPPALLGYRRDIAADAAIIIEEMGTAATKTVEIDQALGGFPTQYREVQGHESALFLSYFKNNLRYSAGGYDSGFDNIDDLIKNFKPKLYKCKGKRNVRCTEVKLGKESLNLGDVFILDVGEKIYVWMPPESGRLEKIKGMSRAKNIADNERSGRTKVVPLDDEWNKSADFWSHFGGKDVIASVAKAADDDANFWERNKDQVTLWKVSDATGEATVKWLAQGEDVKQNLLDSNDAFILDAVNGGIYVWVGKGCSLDERSKAFHWGQCYLNQQHLPPWTAVTRVLESTEPQLFTQWFADWMGTIKTCSNESGKLIVEEIVGFDQEDLDGDDVMVLDAFNTIYVWVGAGANAEEKKYAEKTAQEYLSNGTVKRPKQTHIETLFQGQESPTFKKFFPAWDDKMFKEVDISPSRLLSIYSTNLLWNLFLTSTALHAIALITSPLQAVYKWYRRQSSDSDTFLPYVCTIIPSSLWLRYALFIHDAKLIILQTYAVAMHSFFLTMLIYYKTKKNIQRRLGRMMAGLAVGLFLFFYLVGSMNDEEGKILTGRLASGAQMAGSLVCPYLIYRAISTRCIDFVPLAPVAFTWVMELHAIIYSVGIDDFYMLLANTTFFCMDGSLLAMFFIFPTEKKRESSTRVDVA</sequence>
<dbReference type="GO" id="GO:0051016">
    <property type="term" value="P:barbed-end actin filament capping"/>
    <property type="evidence" value="ECO:0000318"/>
    <property type="project" value="GO_Central"/>
</dbReference>
<proteinExistence type="inferred from homology"/>
<dbReference type="PRINTS" id="PR00597">
    <property type="entry name" value="GELSOLIN"/>
</dbReference>
<reference evidence="6" key="1">
    <citation type="journal article" date="2008" name="Nat. Genet.">
        <title>The Pristionchus pacificus genome provides a unique perspective on nematode lifestyle and parasitism.</title>
        <authorList>
            <person name="Dieterich C."/>
            <person name="Clifton S.W."/>
            <person name="Schuster L.N."/>
            <person name="Chinwalla A."/>
            <person name="Delehaunty K."/>
            <person name="Dinkelacker I."/>
            <person name="Fulton L."/>
            <person name="Fulton R."/>
            <person name="Godfrey J."/>
            <person name="Minx P."/>
            <person name="Mitreva M."/>
            <person name="Roeseler W."/>
            <person name="Tian H."/>
            <person name="Witte H."/>
            <person name="Yang S.P."/>
            <person name="Wilson R.K."/>
            <person name="Sommer R.J."/>
        </authorList>
    </citation>
    <scope>NUCLEOTIDE SEQUENCE [LARGE SCALE GENOMIC DNA]</scope>
    <source>
        <strain evidence="6">PS312</strain>
    </source>
</reference>
<accession>A0A2A6B4L0</accession>
<dbReference type="Pfam" id="PF03083">
    <property type="entry name" value="MtN3_slv"/>
    <property type="match status" value="1"/>
</dbReference>
<dbReference type="Gene3D" id="1.20.1280.290">
    <property type="match status" value="2"/>
</dbReference>
<dbReference type="GO" id="GO:0005546">
    <property type="term" value="F:phosphatidylinositol-4,5-bisphosphate binding"/>
    <property type="evidence" value="ECO:0000318"/>
    <property type="project" value="GO_Central"/>
</dbReference>
<keyword evidence="3" id="KW-0677">Repeat</keyword>
<keyword evidence="4" id="KW-0009">Actin-binding</keyword>
<dbReference type="CDD" id="cd11289">
    <property type="entry name" value="gelsolin_S2_like"/>
    <property type="match status" value="1"/>
</dbReference>
<reference evidence="5" key="2">
    <citation type="submission" date="2022-06" db="UniProtKB">
        <authorList>
            <consortium name="EnsemblMetazoa"/>
        </authorList>
    </citation>
    <scope>IDENTIFICATION</scope>
    <source>
        <strain evidence="5">PS312</strain>
    </source>
</reference>
<dbReference type="InterPro" id="IPR029006">
    <property type="entry name" value="ADF-H/Gelsolin-like_dom_sf"/>
</dbReference>
<dbReference type="Proteomes" id="UP000005239">
    <property type="component" value="Unassembled WGS sequence"/>
</dbReference>
<dbReference type="PANTHER" id="PTHR11977:SF123">
    <property type="entry name" value="GELSOLIN"/>
    <property type="match status" value="1"/>
</dbReference>
<dbReference type="PANTHER" id="PTHR11977">
    <property type="entry name" value="VILLIN"/>
    <property type="match status" value="1"/>
</dbReference>
<protein>
    <submittedName>
        <fullName evidence="5">Sugar transporter SWEET1</fullName>
    </submittedName>
</protein>
<evidence type="ECO:0000256" key="2">
    <source>
        <dbReference type="ARBA" id="ARBA00022467"/>
    </source>
</evidence>
<keyword evidence="2" id="KW-0117">Actin capping</keyword>
<organism evidence="5 6">
    <name type="scientific">Pristionchus pacificus</name>
    <name type="common">Parasitic nematode worm</name>
    <dbReference type="NCBI Taxonomy" id="54126"/>
    <lineage>
        <taxon>Eukaryota</taxon>
        <taxon>Metazoa</taxon>
        <taxon>Ecdysozoa</taxon>
        <taxon>Nematoda</taxon>
        <taxon>Chromadorea</taxon>
        <taxon>Rhabditida</taxon>
        <taxon>Rhabditina</taxon>
        <taxon>Diplogasteromorpha</taxon>
        <taxon>Diplogasteroidea</taxon>
        <taxon>Neodiplogasteridae</taxon>
        <taxon>Pristionchus</taxon>
    </lineage>
</organism>
<evidence type="ECO:0000256" key="4">
    <source>
        <dbReference type="ARBA" id="ARBA00023203"/>
    </source>
</evidence>
<dbReference type="InterPro" id="IPR004316">
    <property type="entry name" value="SWEET_rpt"/>
</dbReference>
<dbReference type="GO" id="GO:0051014">
    <property type="term" value="P:actin filament severing"/>
    <property type="evidence" value="ECO:0000318"/>
    <property type="project" value="GO_Central"/>
</dbReference>
<dbReference type="Pfam" id="PF00626">
    <property type="entry name" value="Gelsolin"/>
    <property type="match status" value="4"/>
</dbReference>
<dbReference type="GO" id="GO:0015629">
    <property type="term" value="C:actin cytoskeleton"/>
    <property type="evidence" value="ECO:0000318"/>
    <property type="project" value="GO_Central"/>
</dbReference>
<dbReference type="AlphaFoldDB" id="A0A2A6B4L0"/>
<dbReference type="Gene3D" id="3.40.20.10">
    <property type="entry name" value="Severin"/>
    <property type="match status" value="4"/>
</dbReference>
<dbReference type="CDD" id="cd11292">
    <property type="entry name" value="gelsolin_S3_like"/>
    <property type="match status" value="1"/>
</dbReference>
<dbReference type="GO" id="GO:0008154">
    <property type="term" value="P:actin polymerization or depolymerization"/>
    <property type="evidence" value="ECO:0000318"/>
    <property type="project" value="GO_Central"/>
</dbReference>
<dbReference type="EnsemblMetazoa" id="PPA17504.1">
    <property type="protein sequence ID" value="PPA17504.1"/>
    <property type="gene ID" value="WBGene00107058"/>
</dbReference>
<dbReference type="GO" id="GO:0005737">
    <property type="term" value="C:cytoplasm"/>
    <property type="evidence" value="ECO:0000318"/>
    <property type="project" value="GO_Central"/>
</dbReference>
<comment type="similarity">
    <text evidence="1">Belongs to the villin/gelsolin family.</text>
</comment>
<evidence type="ECO:0000256" key="3">
    <source>
        <dbReference type="ARBA" id="ARBA00022737"/>
    </source>
</evidence>
<evidence type="ECO:0000313" key="5">
    <source>
        <dbReference type="EnsemblMetazoa" id="PPA17504.1"/>
    </source>
</evidence>
<dbReference type="InterPro" id="IPR007123">
    <property type="entry name" value="Gelsolin-like_dom"/>
</dbReference>
<dbReference type="InterPro" id="IPR007122">
    <property type="entry name" value="Villin/Gelsolin"/>
</dbReference>
<dbReference type="GO" id="GO:0016020">
    <property type="term" value="C:membrane"/>
    <property type="evidence" value="ECO:0007669"/>
    <property type="project" value="InterPro"/>
</dbReference>
<dbReference type="SUPFAM" id="SSF55753">
    <property type="entry name" value="Actin depolymerizing proteins"/>
    <property type="match status" value="4"/>
</dbReference>
<dbReference type="SMART" id="SM00262">
    <property type="entry name" value="GEL"/>
    <property type="match status" value="4"/>
</dbReference>
<dbReference type="GO" id="GO:0051015">
    <property type="term" value="F:actin filament binding"/>
    <property type="evidence" value="ECO:0000318"/>
    <property type="project" value="GO_Central"/>
</dbReference>
<evidence type="ECO:0000313" key="6">
    <source>
        <dbReference type="Proteomes" id="UP000005239"/>
    </source>
</evidence>
<name>A0A2A6B4L0_PRIPA</name>
<gene>
    <name evidence="5" type="primary">WBGene00107058</name>
</gene>